<evidence type="ECO:0000256" key="5">
    <source>
        <dbReference type="ARBA" id="ARBA00023136"/>
    </source>
</evidence>
<evidence type="ECO:0000256" key="2">
    <source>
        <dbReference type="ARBA" id="ARBA00022475"/>
    </source>
</evidence>
<evidence type="ECO:0008006" key="9">
    <source>
        <dbReference type="Google" id="ProtNLM"/>
    </source>
</evidence>
<dbReference type="InterPro" id="IPR050833">
    <property type="entry name" value="Poly_Biosynth_Transport"/>
</dbReference>
<dbReference type="AlphaFoldDB" id="Q1YPT0"/>
<feature type="transmembrane region" description="Helical" evidence="6">
    <location>
        <begin position="388"/>
        <end position="407"/>
    </location>
</feature>
<comment type="subcellular location">
    <subcellularLocation>
        <location evidence="1">Cell membrane</location>
        <topology evidence="1">Multi-pass membrane protein</topology>
    </subcellularLocation>
</comment>
<feature type="transmembrane region" description="Helical" evidence="6">
    <location>
        <begin position="77"/>
        <end position="95"/>
    </location>
</feature>
<proteinExistence type="predicted"/>
<feature type="transmembrane region" description="Helical" evidence="6">
    <location>
        <begin position="419"/>
        <end position="442"/>
    </location>
</feature>
<dbReference type="STRING" id="314287.GB2207_05944"/>
<dbReference type="GO" id="GO:0005886">
    <property type="term" value="C:plasma membrane"/>
    <property type="evidence" value="ECO:0007669"/>
    <property type="project" value="UniProtKB-SubCell"/>
</dbReference>
<keyword evidence="8" id="KW-1185">Reference proteome</keyword>
<protein>
    <recommendedName>
        <fullName evidence="9">Polysaccharide biosynthesis protein</fullName>
    </recommendedName>
</protein>
<dbReference type="HOGENOM" id="CLU_529732_0_0_6"/>
<accession>Q1YPT0</accession>
<dbReference type="EMBL" id="AAPI01000008">
    <property type="protein sequence ID" value="EAS46279.1"/>
    <property type="molecule type" value="Genomic_DNA"/>
</dbReference>
<feature type="transmembrane region" description="Helical" evidence="6">
    <location>
        <begin position="137"/>
        <end position="156"/>
    </location>
</feature>
<evidence type="ECO:0000256" key="1">
    <source>
        <dbReference type="ARBA" id="ARBA00004651"/>
    </source>
</evidence>
<dbReference type="eggNOG" id="COG2244">
    <property type="taxonomic scope" value="Bacteria"/>
</dbReference>
<gene>
    <name evidence="7" type="ORF">GB2207_05944</name>
</gene>
<evidence type="ECO:0000313" key="8">
    <source>
        <dbReference type="Proteomes" id="UP000005555"/>
    </source>
</evidence>
<dbReference type="Proteomes" id="UP000005555">
    <property type="component" value="Unassembled WGS sequence"/>
</dbReference>
<sequence length="456" mass="51487">MYLSYADFGFLASGQKFAAEAFAAARLQDEISITGFTFFILVVMFIPFVFIGCYLAFAPTILINGLSDINFPVAQNLLLIIGLLVPIQILLERLSICITAIRLKDYLVTRVNVGANMVKIFGIFLFQDGEGIRLAEYFLFTTLISILVALLVTIMVSKRLGYDLKLLIVNIRFDKVLYSRLSKLSWNTFLLTIAFMIYYEADLIIIGKLMGPEEVALYAVGFTLINFLRNIFNIIYAPFSHRLNHFAGVKNTESMVTLFHKLIFYGLPFYVISLTILVLVSEYLIIYWVGVEYEDSIWLAKLLFISLAFGFLVKPAGYFFNSTLNYGYIRMLAIVGVLVFLGSLLVLYPQYGLASFAISKILVGFSLFVVCIYGLRSHVWVLRELIKIMPVLLICFITLVMGLPYLLDSIFEITGKSILNLSILFLLCSAIFLISLSSIFISSKSVRTEIKRVLSS</sequence>
<evidence type="ECO:0000256" key="3">
    <source>
        <dbReference type="ARBA" id="ARBA00022692"/>
    </source>
</evidence>
<comment type="caution">
    <text evidence="7">The sequence shown here is derived from an EMBL/GenBank/DDBJ whole genome shotgun (WGS) entry which is preliminary data.</text>
</comment>
<dbReference type="PANTHER" id="PTHR30250">
    <property type="entry name" value="PST FAMILY PREDICTED COLANIC ACID TRANSPORTER"/>
    <property type="match status" value="1"/>
</dbReference>
<reference evidence="7 8" key="1">
    <citation type="submission" date="2006-03" db="EMBL/GenBank/DDBJ databases">
        <authorList>
            <person name="Giovannoni S.J."/>
            <person name="Cho J.-C."/>
            <person name="Ferriera S."/>
            <person name="Johnson J."/>
            <person name="Kravitz S."/>
            <person name="Halpern A."/>
            <person name="Remington K."/>
            <person name="Beeson K."/>
            <person name="Tran B."/>
            <person name="Rogers Y.-H."/>
            <person name="Friedman R."/>
            <person name="Venter J.C."/>
        </authorList>
    </citation>
    <scope>NUCLEOTIDE SEQUENCE [LARGE SCALE GENOMIC DNA]</scope>
    <source>
        <strain evidence="7 8">HTCC2207</strain>
    </source>
</reference>
<keyword evidence="4 6" id="KW-1133">Transmembrane helix</keyword>
<keyword evidence="2" id="KW-1003">Cell membrane</keyword>
<feature type="transmembrane region" description="Helical" evidence="6">
    <location>
        <begin position="327"/>
        <end position="348"/>
    </location>
</feature>
<keyword evidence="5 6" id="KW-0472">Membrane</keyword>
<organism evidence="7 8">
    <name type="scientific">gamma proteobacterium HTCC2207</name>
    <dbReference type="NCBI Taxonomy" id="314287"/>
    <lineage>
        <taxon>Bacteria</taxon>
        <taxon>Pseudomonadati</taxon>
        <taxon>Pseudomonadota</taxon>
        <taxon>Gammaproteobacteria</taxon>
        <taxon>Cellvibrionales</taxon>
        <taxon>Porticoccaceae</taxon>
        <taxon>SAR92 clade</taxon>
    </lineage>
</organism>
<evidence type="ECO:0000256" key="6">
    <source>
        <dbReference type="SAM" id="Phobius"/>
    </source>
</evidence>
<name>Q1YPT0_9GAMM</name>
<dbReference type="PANTHER" id="PTHR30250:SF26">
    <property type="entry name" value="PSMA PROTEIN"/>
    <property type="match status" value="1"/>
</dbReference>
<feature type="transmembrane region" description="Helical" evidence="6">
    <location>
        <begin position="354"/>
        <end position="376"/>
    </location>
</feature>
<keyword evidence="3 6" id="KW-0812">Transmembrane</keyword>
<feature type="transmembrane region" description="Helical" evidence="6">
    <location>
        <begin position="36"/>
        <end position="57"/>
    </location>
</feature>
<feature type="transmembrane region" description="Helical" evidence="6">
    <location>
        <begin position="215"/>
        <end position="236"/>
    </location>
</feature>
<feature type="transmembrane region" description="Helical" evidence="6">
    <location>
        <begin position="298"/>
        <end position="320"/>
    </location>
</feature>
<feature type="transmembrane region" description="Helical" evidence="6">
    <location>
        <begin position="262"/>
        <end position="286"/>
    </location>
</feature>
<feature type="transmembrane region" description="Helical" evidence="6">
    <location>
        <begin position="107"/>
        <end position="125"/>
    </location>
</feature>
<evidence type="ECO:0000256" key="4">
    <source>
        <dbReference type="ARBA" id="ARBA00022989"/>
    </source>
</evidence>
<evidence type="ECO:0000313" key="7">
    <source>
        <dbReference type="EMBL" id="EAS46279.1"/>
    </source>
</evidence>